<gene>
    <name evidence="1" type="ORF">GRFL_2721</name>
</gene>
<keyword evidence="2" id="KW-1185">Reference proteome</keyword>
<protein>
    <submittedName>
        <fullName evidence="1">Uncharacterized protein</fullName>
    </submittedName>
</protein>
<dbReference type="OrthoDB" id="979528at2"/>
<proteinExistence type="predicted"/>
<dbReference type="AlphaFoldDB" id="A0A1L7I8L4"/>
<reference evidence="1 2" key="1">
    <citation type="submission" date="2016-07" db="EMBL/GenBank/DDBJ databases">
        <title>Multi-omics approach to identify versatile polysaccharide utilization systems of a marine flavobacterium Gramella flava.</title>
        <authorList>
            <person name="Tang K."/>
        </authorList>
    </citation>
    <scope>NUCLEOTIDE SEQUENCE [LARGE SCALE GENOMIC DNA]</scope>
    <source>
        <strain evidence="1 2">JLT2011</strain>
    </source>
</reference>
<accession>A0A1L7I8L4</accession>
<evidence type="ECO:0000313" key="1">
    <source>
        <dbReference type="EMBL" id="APU69445.1"/>
    </source>
</evidence>
<dbReference type="PROSITE" id="PS51257">
    <property type="entry name" value="PROKAR_LIPOPROTEIN"/>
    <property type="match status" value="1"/>
</dbReference>
<name>A0A1L7I8L4_9FLAO</name>
<evidence type="ECO:0000313" key="2">
    <source>
        <dbReference type="Proteomes" id="UP000186230"/>
    </source>
</evidence>
<dbReference type="EMBL" id="CP016359">
    <property type="protein sequence ID" value="APU69445.1"/>
    <property type="molecule type" value="Genomic_DNA"/>
</dbReference>
<dbReference type="RefSeq" id="WP_083645114.1">
    <property type="nucleotide sequence ID" value="NZ_AMRU01000015.1"/>
</dbReference>
<organism evidence="1 2">
    <name type="scientific">Christiangramia flava JLT2011</name>
    <dbReference type="NCBI Taxonomy" id="1229726"/>
    <lineage>
        <taxon>Bacteria</taxon>
        <taxon>Pseudomonadati</taxon>
        <taxon>Bacteroidota</taxon>
        <taxon>Flavobacteriia</taxon>
        <taxon>Flavobacteriales</taxon>
        <taxon>Flavobacteriaceae</taxon>
        <taxon>Christiangramia</taxon>
    </lineage>
</organism>
<dbReference type="Proteomes" id="UP000186230">
    <property type="component" value="Chromosome"/>
</dbReference>
<sequence length="147" mass="15496">MKLTKKILLIFSLVTIIVGCSSDDDNSSNATIRVNGQALFEDVGDFNGDIDGDFTGNGGSVTRTFQWRNALNTADYNADITATSQGTFRMIVKDANGTMVLDKSLDGGSEPDSFSGTTSTGVPGIWSVTITLESFNGDGSFSLSEGD</sequence>
<dbReference type="KEGG" id="gfl:GRFL_2721"/>